<proteinExistence type="predicted"/>
<dbReference type="InterPro" id="IPR058988">
    <property type="entry name" value="IpaJ"/>
</dbReference>
<dbReference type="Proteomes" id="UP000461730">
    <property type="component" value="Unassembled WGS sequence"/>
</dbReference>
<name>A0A7K1U3R6_9BACT</name>
<keyword evidence="2" id="KW-1185">Reference proteome</keyword>
<evidence type="ECO:0008006" key="3">
    <source>
        <dbReference type="Google" id="ProtNLM"/>
    </source>
</evidence>
<protein>
    <recommendedName>
        <fullName evidence="3">Peptidase C39-like domain-containing protein</fullName>
    </recommendedName>
</protein>
<evidence type="ECO:0000313" key="2">
    <source>
        <dbReference type="Proteomes" id="UP000461730"/>
    </source>
</evidence>
<evidence type="ECO:0000313" key="1">
    <source>
        <dbReference type="EMBL" id="MVT09003.1"/>
    </source>
</evidence>
<dbReference type="EMBL" id="WRXN01000004">
    <property type="protein sequence ID" value="MVT09003.1"/>
    <property type="molecule type" value="Genomic_DNA"/>
</dbReference>
<gene>
    <name evidence="1" type="ORF">GO493_12085</name>
</gene>
<organism evidence="1 2">
    <name type="scientific">Chitinophaga tropicalis</name>
    <dbReference type="NCBI Taxonomy" id="2683588"/>
    <lineage>
        <taxon>Bacteria</taxon>
        <taxon>Pseudomonadati</taxon>
        <taxon>Bacteroidota</taxon>
        <taxon>Chitinophagia</taxon>
        <taxon>Chitinophagales</taxon>
        <taxon>Chitinophagaceae</taxon>
        <taxon>Chitinophaga</taxon>
    </lineage>
</organism>
<accession>A0A7K1U3R6</accession>
<reference evidence="1 2" key="1">
    <citation type="submission" date="2019-12" db="EMBL/GenBank/DDBJ databases">
        <title>Chitinophaga sp. strain ysch24 (GDMCC 1.1355), whole genome shotgun sequence.</title>
        <authorList>
            <person name="Zhang X."/>
        </authorList>
    </citation>
    <scope>NUCLEOTIDE SEQUENCE [LARGE SCALE GENOMIC DNA]</scope>
    <source>
        <strain evidence="2">ysch24</strain>
    </source>
</reference>
<dbReference type="Pfam" id="PF25855">
    <property type="entry name" value="IpaJ_protease"/>
    <property type="match status" value="1"/>
</dbReference>
<dbReference type="RefSeq" id="WP_157306419.1">
    <property type="nucleotide sequence ID" value="NZ_WRXN01000004.1"/>
</dbReference>
<dbReference type="AlphaFoldDB" id="A0A7K1U3R6"/>
<sequence>MSFERFQGVNQTSPNSCGAFALAAALEDMGLAEIPMALNTEVIVEGYTKPSPQAYAQRIYQITGNVMLGESVAMYQYSSPAMHQNPPSALTCVAHRSGMEASCIRVSYNIAAQEYFSRLELQNISPWPNLFDAEVALISPQFGEVMGPVEYLSFPEKNQVHLLGVNDHKHWIVIGYDTCYDSASGTVCRYDREQPLPLRTFITLERKYKFSGWWISLERQ</sequence>
<comment type="caution">
    <text evidence="1">The sequence shown here is derived from an EMBL/GenBank/DDBJ whole genome shotgun (WGS) entry which is preliminary data.</text>
</comment>